<proteinExistence type="predicted"/>
<protein>
    <submittedName>
        <fullName evidence="1">PhnD/SsuA/transferrin family substrate-binding protein</fullName>
    </submittedName>
</protein>
<dbReference type="EMBL" id="JAEDAL010000001">
    <property type="protein sequence ID" value="MBH9552078.1"/>
    <property type="molecule type" value="Genomic_DNA"/>
</dbReference>
<name>A0A931NA46_9BURK</name>
<sequence>MSGSKPARFEWALRIGIRGVQVLSLLIGACAGALAEPALRVGVLAVGSPTEEGAKWQPLLTHLAKSLAAPVELTASTHQGLNEKLAEGEIDVLISHPGHGIELLESREAIGPIATRLTRWGGKQRLQCHEHVRWCGLFS</sequence>
<evidence type="ECO:0000313" key="2">
    <source>
        <dbReference type="Proteomes" id="UP000620139"/>
    </source>
</evidence>
<dbReference type="Gene3D" id="3.40.190.10">
    <property type="entry name" value="Periplasmic binding protein-like II"/>
    <property type="match status" value="1"/>
</dbReference>
<dbReference type="AlphaFoldDB" id="A0A931NA46"/>
<evidence type="ECO:0000313" key="1">
    <source>
        <dbReference type="EMBL" id="MBH9552078.1"/>
    </source>
</evidence>
<comment type="caution">
    <text evidence="1">The sequence shown here is derived from an EMBL/GenBank/DDBJ whole genome shotgun (WGS) entry which is preliminary data.</text>
</comment>
<accession>A0A931NA46</accession>
<reference evidence="1" key="1">
    <citation type="submission" date="2020-12" db="EMBL/GenBank/DDBJ databases">
        <title>The genome sequence of Inhella sp. 4Y17.</title>
        <authorList>
            <person name="Liu Y."/>
        </authorList>
    </citation>
    <scope>NUCLEOTIDE SEQUENCE</scope>
    <source>
        <strain evidence="1">4Y10</strain>
    </source>
</reference>
<organism evidence="1 2">
    <name type="scientific">Inhella gelatinilytica</name>
    <dbReference type="NCBI Taxonomy" id="2795030"/>
    <lineage>
        <taxon>Bacteria</taxon>
        <taxon>Pseudomonadati</taxon>
        <taxon>Pseudomonadota</taxon>
        <taxon>Betaproteobacteria</taxon>
        <taxon>Burkholderiales</taxon>
        <taxon>Sphaerotilaceae</taxon>
        <taxon>Inhella</taxon>
    </lineage>
</organism>
<dbReference type="RefSeq" id="WP_198099658.1">
    <property type="nucleotide sequence ID" value="NZ_JAEDAL010000001.1"/>
</dbReference>
<keyword evidence="2" id="KW-1185">Reference proteome</keyword>
<dbReference type="Pfam" id="PF12974">
    <property type="entry name" value="Phosphonate-bd"/>
    <property type="match status" value="1"/>
</dbReference>
<dbReference type="PROSITE" id="PS51257">
    <property type="entry name" value="PROKAR_LIPOPROTEIN"/>
    <property type="match status" value="1"/>
</dbReference>
<dbReference type="Proteomes" id="UP000620139">
    <property type="component" value="Unassembled WGS sequence"/>
</dbReference>
<gene>
    <name evidence="1" type="ORF">I7X43_04360</name>
</gene>